<protein>
    <submittedName>
        <fullName evidence="1">Uncharacterized protein</fullName>
    </submittedName>
</protein>
<dbReference type="Proteomes" id="UP000223102">
    <property type="component" value="Segment"/>
</dbReference>
<gene>
    <name evidence="1" type="ORF">PBC2_162</name>
</gene>
<accession>A0A218KC57</accession>
<dbReference type="EMBL" id="KT070867">
    <property type="protein sequence ID" value="AKQ08477.1"/>
    <property type="molecule type" value="Genomic_DNA"/>
</dbReference>
<proteinExistence type="predicted"/>
<organism evidence="1 2">
    <name type="scientific">Bacillus phage PBC2</name>
    <dbReference type="NCBI Taxonomy" id="1675029"/>
    <lineage>
        <taxon>Viruses</taxon>
        <taxon>Duplodnaviria</taxon>
        <taxon>Heunggongvirae</taxon>
        <taxon>Uroviricota</taxon>
        <taxon>Caudoviricetes</taxon>
        <taxon>Andregratiavirinae</taxon>
        <taxon>Haetaevirus</taxon>
        <taxon>Haetaevirus PBC2</taxon>
    </lineage>
</organism>
<name>A0A218KC57_9CAUD</name>
<keyword evidence="2" id="KW-1185">Reference proteome</keyword>
<reference evidence="1 2" key="1">
    <citation type="submission" date="2015-06" db="EMBL/GenBank/DDBJ databases">
        <title>Complete genome sequence of Bacillus cereus phage PBC2.</title>
        <authorList>
            <person name="Kong M."/>
            <person name="Ryu S."/>
        </authorList>
    </citation>
    <scope>NUCLEOTIDE SEQUENCE [LARGE SCALE GENOMIC DNA]</scope>
</reference>
<sequence>MNQVVYRIESMYDGNGNEVKNERRMARRYFLGRAEVGSGAQLVNVDNTDEVVTTSPVKEVYIFRNMIRISTENTSYWLTPLVEEI</sequence>
<evidence type="ECO:0000313" key="2">
    <source>
        <dbReference type="Proteomes" id="UP000223102"/>
    </source>
</evidence>
<evidence type="ECO:0000313" key="1">
    <source>
        <dbReference type="EMBL" id="AKQ08477.1"/>
    </source>
</evidence>